<reference evidence="2 3" key="1">
    <citation type="submission" date="2020-07" db="EMBL/GenBank/DDBJ databases">
        <title>Sequencing the genomes of 1000 actinobacteria strains.</title>
        <authorList>
            <person name="Klenk H.-P."/>
        </authorList>
    </citation>
    <scope>NUCLEOTIDE SEQUENCE [LARGE SCALE GENOMIC DNA]</scope>
    <source>
        <strain evidence="2 3">DSM 19663</strain>
    </source>
</reference>
<sequence>MTAADRPRTSAAPALRLSLIYGASLSVAIAVVGSVVGALVAELPGLLSGLIGAGMGFVFLAVTAGSILLADRVTKGDLLSPAYFGIVLGAWLLKFALFLALVFTLRDATFVEPTVLFVTLVIAVLGGLVVDLIAVSRARIPYVSDARPIAPQ</sequence>
<dbReference type="EMBL" id="JACGWX010000001">
    <property type="protein sequence ID" value="MBA8846762.1"/>
    <property type="molecule type" value="Genomic_DNA"/>
</dbReference>
<proteinExistence type="predicted"/>
<protein>
    <recommendedName>
        <fullName evidence="4">ATP synthase protein I</fullName>
    </recommendedName>
</protein>
<keyword evidence="1" id="KW-1133">Transmembrane helix</keyword>
<name>A0A839E8L1_9MICO</name>
<keyword evidence="3" id="KW-1185">Reference proteome</keyword>
<feature type="transmembrane region" description="Helical" evidence="1">
    <location>
        <begin position="20"/>
        <end position="40"/>
    </location>
</feature>
<evidence type="ECO:0000313" key="2">
    <source>
        <dbReference type="EMBL" id="MBA8846762.1"/>
    </source>
</evidence>
<feature type="transmembrane region" description="Helical" evidence="1">
    <location>
        <begin position="115"/>
        <end position="135"/>
    </location>
</feature>
<evidence type="ECO:0000256" key="1">
    <source>
        <dbReference type="SAM" id="Phobius"/>
    </source>
</evidence>
<accession>A0A839E8L1</accession>
<organism evidence="2 3">
    <name type="scientific">Microcella alkalica</name>
    <dbReference type="NCBI Taxonomy" id="355930"/>
    <lineage>
        <taxon>Bacteria</taxon>
        <taxon>Bacillati</taxon>
        <taxon>Actinomycetota</taxon>
        <taxon>Actinomycetes</taxon>
        <taxon>Micrococcales</taxon>
        <taxon>Microbacteriaceae</taxon>
        <taxon>Microcella</taxon>
    </lineage>
</organism>
<dbReference type="RefSeq" id="WP_182489592.1">
    <property type="nucleotide sequence ID" value="NZ_BAAAOV010000002.1"/>
</dbReference>
<comment type="caution">
    <text evidence="2">The sequence shown here is derived from an EMBL/GenBank/DDBJ whole genome shotgun (WGS) entry which is preliminary data.</text>
</comment>
<evidence type="ECO:0008006" key="4">
    <source>
        <dbReference type="Google" id="ProtNLM"/>
    </source>
</evidence>
<gene>
    <name evidence="2" type="ORF">FHX53_000326</name>
</gene>
<dbReference type="AlphaFoldDB" id="A0A839E8L1"/>
<evidence type="ECO:0000313" key="3">
    <source>
        <dbReference type="Proteomes" id="UP000585905"/>
    </source>
</evidence>
<dbReference type="Proteomes" id="UP000585905">
    <property type="component" value="Unassembled WGS sequence"/>
</dbReference>
<keyword evidence="1" id="KW-0472">Membrane</keyword>
<feature type="transmembrane region" description="Helical" evidence="1">
    <location>
        <begin position="82"/>
        <end position="103"/>
    </location>
</feature>
<keyword evidence="1" id="KW-0812">Transmembrane</keyword>
<feature type="transmembrane region" description="Helical" evidence="1">
    <location>
        <begin position="46"/>
        <end position="70"/>
    </location>
</feature>